<evidence type="ECO:0000313" key="2">
    <source>
        <dbReference type="EMBL" id="MPC81313.1"/>
    </source>
</evidence>
<evidence type="ECO:0000313" key="3">
    <source>
        <dbReference type="Proteomes" id="UP000324222"/>
    </source>
</evidence>
<dbReference type="EMBL" id="VSRR010056579">
    <property type="protein sequence ID" value="MPC81313.1"/>
    <property type="molecule type" value="Genomic_DNA"/>
</dbReference>
<accession>A0A5B7IG67</accession>
<protein>
    <submittedName>
        <fullName evidence="2">Uncharacterized protein</fullName>
    </submittedName>
</protein>
<dbReference type="AlphaFoldDB" id="A0A5B7IG67"/>
<name>A0A5B7IG67_PORTR</name>
<dbReference type="Proteomes" id="UP000324222">
    <property type="component" value="Unassembled WGS sequence"/>
</dbReference>
<reference evidence="2 3" key="1">
    <citation type="submission" date="2019-05" db="EMBL/GenBank/DDBJ databases">
        <title>Another draft genome of Portunus trituberculatus and its Hox gene families provides insights of decapod evolution.</title>
        <authorList>
            <person name="Jeong J.-H."/>
            <person name="Song I."/>
            <person name="Kim S."/>
            <person name="Choi T."/>
            <person name="Kim D."/>
            <person name="Ryu S."/>
            <person name="Kim W."/>
        </authorList>
    </citation>
    <scope>NUCLEOTIDE SEQUENCE [LARGE SCALE GENOMIC DNA]</scope>
    <source>
        <tissue evidence="2">Muscle</tissue>
    </source>
</reference>
<sequence length="116" mass="12509">MCISLEEPNVKGCWLVGDCAGIISRVPGLHVYRNWEYLSTFFYFGLRLSLLMSAASPSQVLPVPNNPAPRRGNAATQGEGVGSVHVGREAVGWWVGGLPGGSRSEQSPLERRATRA</sequence>
<evidence type="ECO:0000256" key="1">
    <source>
        <dbReference type="SAM" id="MobiDB-lite"/>
    </source>
</evidence>
<gene>
    <name evidence="2" type="ORF">E2C01_075921</name>
</gene>
<comment type="caution">
    <text evidence="2">The sequence shown here is derived from an EMBL/GenBank/DDBJ whole genome shotgun (WGS) entry which is preliminary data.</text>
</comment>
<proteinExistence type="predicted"/>
<keyword evidence="3" id="KW-1185">Reference proteome</keyword>
<feature type="region of interest" description="Disordered" evidence="1">
    <location>
        <begin position="97"/>
        <end position="116"/>
    </location>
</feature>
<organism evidence="2 3">
    <name type="scientific">Portunus trituberculatus</name>
    <name type="common">Swimming crab</name>
    <name type="synonym">Neptunus trituberculatus</name>
    <dbReference type="NCBI Taxonomy" id="210409"/>
    <lineage>
        <taxon>Eukaryota</taxon>
        <taxon>Metazoa</taxon>
        <taxon>Ecdysozoa</taxon>
        <taxon>Arthropoda</taxon>
        <taxon>Crustacea</taxon>
        <taxon>Multicrustacea</taxon>
        <taxon>Malacostraca</taxon>
        <taxon>Eumalacostraca</taxon>
        <taxon>Eucarida</taxon>
        <taxon>Decapoda</taxon>
        <taxon>Pleocyemata</taxon>
        <taxon>Brachyura</taxon>
        <taxon>Eubrachyura</taxon>
        <taxon>Portunoidea</taxon>
        <taxon>Portunidae</taxon>
        <taxon>Portuninae</taxon>
        <taxon>Portunus</taxon>
    </lineage>
</organism>